<dbReference type="PANTHER" id="PTHR10566">
    <property type="entry name" value="CHAPERONE-ACTIVITY OF BC1 COMPLEX CABC1 -RELATED"/>
    <property type="match status" value="1"/>
</dbReference>
<proteinExistence type="inferred from homology"/>
<evidence type="ECO:0000313" key="5">
    <source>
        <dbReference type="Proteomes" id="UP001225644"/>
    </source>
</evidence>
<organism evidence="4 5">
    <name type="scientific">Desulfofundulus luciae</name>
    <dbReference type="NCBI Taxonomy" id="74702"/>
    <lineage>
        <taxon>Bacteria</taxon>
        <taxon>Bacillati</taxon>
        <taxon>Bacillota</taxon>
        <taxon>Clostridia</taxon>
        <taxon>Eubacteriales</taxon>
        <taxon>Peptococcaceae</taxon>
        <taxon>Desulfofundulus</taxon>
    </lineage>
</organism>
<sequence length="577" mass="65293">MEKISNNQRRLPAARGGWFMQLHLRKRYKHFARYREIANVLVRHGFGYLAHQLGLGEFLGPGRRHKPARQAPVVERPSPPERLRLALEELGPTFIKMGQVLSTRSDLLAPEYIAELEKLQDRVPPFPFAQVRERIQMELGLPLEEIFAHFEATPLAAASIGQVHRANLRDGRPVVVKVQRPGTEKILSTDIEILHDVARLVDRHGPWRELYRFEEMVEEFEKILREEMDFTVEGRHADTFRQHFAGDNTVYFPGVYWEYTTSKVLTMEYVEGVKLTNPEELARRGIDRRVVARHLAGALLRQILLHGFFHGDPHPGNLAALPGGRVAFMDFGIVGRLHEEMREKIGALVLGLVRRSTSQVVRAVEDLGVVPPHVDRAALHRDIDALREKYYEIPLSRISLAESLGDVMAVAFKYRIRVPTQFTLLVKSLVTAEGLVAQLDPALSIVEIARPMGKRLLARRFSLPGIKRLVLEHLEDYHQLLTHLPHRLDRVLDLAAGGELKIKAVNPDLDRMFGQLNAMVNRLVLGILLGSLIVGSSLLLGRGYTILWGLPVVEAAFVVGGVLGMTLIFSILRSRRF</sequence>
<feature type="domain" description="Protein kinase" evidence="3">
    <location>
        <begin position="149"/>
        <end position="481"/>
    </location>
</feature>
<dbReference type="Pfam" id="PF03109">
    <property type="entry name" value="ABC1"/>
    <property type="match status" value="1"/>
</dbReference>
<feature type="transmembrane region" description="Helical" evidence="2">
    <location>
        <begin position="546"/>
        <end position="572"/>
    </location>
</feature>
<evidence type="ECO:0000256" key="1">
    <source>
        <dbReference type="ARBA" id="ARBA00009670"/>
    </source>
</evidence>
<keyword evidence="5" id="KW-1185">Reference proteome</keyword>
<reference evidence="4 5" key="1">
    <citation type="submission" date="2023-07" db="EMBL/GenBank/DDBJ databases">
        <title>Genomic Encyclopedia of Type Strains, Phase IV (KMG-IV): sequencing the most valuable type-strain genomes for metagenomic binning, comparative biology and taxonomic classification.</title>
        <authorList>
            <person name="Goeker M."/>
        </authorList>
    </citation>
    <scope>NUCLEOTIDE SEQUENCE [LARGE SCALE GENOMIC DNA]</scope>
    <source>
        <strain evidence="4 5">DSM 12396</strain>
    </source>
</reference>
<comment type="caution">
    <text evidence="4">The sequence shown here is derived from an EMBL/GenBank/DDBJ whole genome shotgun (WGS) entry which is preliminary data.</text>
</comment>
<dbReference type="InterPro" id="IPR050154">
    <property type="entry name" value="UbiB_kinase"/>
</dbReference>
<dbReference type="InterPro" id="IPR004147">
    <property type="entry name" value="ABC1_dom"/>
</dbReference>
<evidence type="ECO:0000259" key="3">
    <source>
        <dbReference type="PROSITE" id="PS50011"/>
    </source>
</evidence>
<keyword evidence="2" id="KW-0812">Transmembrane</keyword>
<comment type="similarity">
    <text evidence="1">Belongs to the protein kinase superfamily. ADCK protein kinase family.</text>
</comment>
<dbReference type="PROSITE" id="PS50011">
    <property type="entry name" value="PROTEIN_KINASE_DOM"/>
    <property type="match status" value="1"/>
</dbReference>
<evidence type="ECO:0000256" key="2">
    <source>
        <dbReference type="SAM" id="Phobius"/>
    </source>
</evidence>
<dbReference type="InterPro" id="IPR000719">
    <property type="entry name" value="Prot_kinase_dom"/>
</dbReference>
<dbReference type="EMBL" id="JAUSUX010000004">
    <property type="protein sequence ID" value="MDQ0285667.1"/>
    <property type="molecule type" value="Genomic_DNA"/>
</dbReference>
<keyword evidence="4" id="KW-0830">Ubiquinone</keyword>
<dbReference type="SUPFAM" id="SSF56112">
    <property type="entry name" value="Protein kinase-like (PK-like)"/>
    <property type="match status" value="1"/>
</dbReference>
<dbReference type="CDD" id="cd05121">
    <property type="entry name" value="ABC1_ADCK3-like"/>
    <property type="match status" value="1"/>
</dbReference>
<feature type="transmembrane region" description="Helical" evidence="2">
    <location>
        <begin position="520"/>
        <end position="540"/>
    </location>
</feature>
<evidence type="ECO:0000313" key="4">
    <source>
        <dbReference type="EMBL" id="MDQ0285667.1"/>
    </source>
</evidence>
<gene>
    <name evidence="4" type="ORF">J2Z49_000771</name>
</gene>
<dbReference type="InterPro" id="IPR011009">
    <property type="entry name" value="Kinase-like_dom_sf"/>
</dbReference>
<protein>
    <submittedName>
        <fullName evidence="4">Ubiquinone biosynthesis protein</fullName>
    </submittedName>
</protein>
<name>A0ABU0B028_9FIRM</name>
<dbReference type="PANTHER" id="PTHR10566:SF113">
    <property type="entry name" value="PROTEIN ACTIVITY OF BC1 COMPLEX KINASE 7, CHLOROPLASTIC"/>
    <property type="match status" value="1"/>
</dbReference>
<dbReference type="RefSeq" id="WP_307399975.1">
    <property type="nucleotide sequence ID" value="NZ_JAUSUX010000004.1"/>
</dbReference>
<keyword evidence="2" id="KW-1133">Transmembrane helix</keyword>
<dbReference type="Proteomes" id="UP001225644">
    <property type="component" value="Unassembled WGS sequence"/>
</dbReference>
<accession>A0ABU0B028</accession>
<keyword evidence="2" id="KW-0472">Membrane</keyword>